<proteinExistence type="predicted"/>
<dbReference type="EMBL" id="CM023471">
    <property type="protein sequence ID" value="KAH7965559.1"/>
    <property type="molecule type" value="Genomic_DNA"/>
</dbReference>
<protein>
    <submittedName>
        <fullName evidence="1">Uncharacterized protein</fullName>
    </submittedName>
</protein>
<gene>
    <name evidence="1" type="ORF">HPB49_008747</name>
</gene>
<keyword evidence="2" id="KW-1185">Reference proteome</keyword>
<evidence type="ECO:0000313" key="2">
    <source>
        <dbReference type="Proteomes" id="UP000821865"/>
    </source>
</evidence>
<accession>A0ACB8DBV1</accession>
<evidence type="ECO:0000313" key="1">
    <source>
        <dbReference type="EMBL" id="KAH7965559.1"/>
    </source>
</evidence>
<reference evidence="1" key="1">
    <citation type="submission" date="2020-05" db="EMBL/GenBank/DDBJ databases">
        <title>Large-scale comparative analyses of tick genomes elucidate their genetic diversity and vector capacities.</title>
        <authorList>
            <person name="Jia N."/>
            <person name="Wang J."/>
            <person name="Shi W."/>
            <person name="Du L."/>
            <person name="Sun Y."/>
            <person name="Zhan W."/>
            <person name="Jiang J."/>
            <person name="Wang Q."/>
            <person name="Zhang B."/>
            <person name="Ji P."/>
            <person name="Sakyi L.B."/>
            <person name="Cui X."/>
            <person name="Yuan T."/>
            <person name="Jiang B."/>
            <person name="Yang W."/>
            <person name="Lam T.T.-Y."/>
            <person name="Chang Q."/>
            <person name="Ding S."/>
            <person name="Wang X."/>
            <person name="Zhu J."/>
            <person name="Ruan X."/>
            <person name="Zhao L."/>
            <person name="Wei J."/>
            <person name="Que T."/>
            <person name="Du C."/>
            <person name="Cheng J."/>
            <person name="Dai P."/>
            <person name="Han X."/>
            <person name="Huang E."/>
            <person name="Gao Y."/>
            <person name="Liu J."/>
            <person name="Shao H."/>
            <person name="Ye R."/>
            <person name="Li L."/>
            <person name="Wei W."/>
            <person name="Wang X."/>
            <person name="Wang C."/>
            <person name="Yang T."/>
            <person name="Huo Q."/>
            <person name="Li W."/>
            <person name="Guo W."/>
            <person name="Chen H."/>
            <person name="Zhou L."/>
            <person name="Ni X."/>
            <person name="Tian J."/>
            <person name="Zhou Y."/>
            <person name="Sheng Y."/>
            <person name="Liu T."/>
            <person name="Pan Y."/>
            <person name="Xia L."/>
            <person name="Li J."/>
            <person name="Zhao F."/>
            <person name="Cao W."/>
        </authorList>
    </citation>
    <scope>NUCLEOTIDE SEQUENCE</scope>
    <source>
        <strain evidence="1">Dsil-2018</strain>
    </source>
</reference>
<dbReference type="Proteomes" id="UP000821865">
    <property type="component" value="Chromosome 2"/>
</dbReference>
<comment type="caution">
    <text evidence="1">The sequence shown here is derived from an EMBL/GenBank/DDBJ whole genome shotgun (WGS) entry which is preliminary data.</text>
</comment>
<sequence>MGLTDRDLADAKDDHPESSKLSGSRLIPAVALTKRPWSHSGRDRAMLANPPQPYTFSYDITNDFGTRLSQTENGDANNVKTGTYSYSEATGIFRNVNYIADKDGFRVTIDTNEPGTKSSAPADVVINSQAADFAPPAATVANRPAAFVAAPAPRPRVVSQTFQPAVRFVAPVTNARSSPFQVRLQRPATSFSAARAASASFRPGGGSSASFTLGNNPPLSYTLGRSP</sequence>
<name>A0ACB8DBV1_DERSI</name>
<organism evidence="1 2">
    <name type="scientific">Dermacentor silvarum</name>
    <name type="common">Tick</name>
    <dbReference type="NCBI Taxonomy" id="543639"/>
    <lineage>
        <taxon>Eukaryota</taxon>
        <taxon>Metazoa</taxon>
        <taxon>Ecdysozoa</taxon>
        <taxon>Arthropoda</taxon>
        <taxon>Chelicerata</taxon>
        <taxon>Arachnida</taxon>
        <taxon>Acari</taxon>
        <taxon>Parasitiformes</taxon>
        <taxon>Ixodida</taxon>
        <taxon>Ixodoidea</taxon>
        <taxon>Ixodidae</taxon>
        <taxon>Rhipicephalinae</taxon>
        <taxon>Dermacentor</taxon>
    </lineage>
</organism>